<dbReference type="NCBIfam" id="TIGR04074">
    <property type="entry name" value="bacter_Hen1"/>
    <property type="match status" value="1"/>
</dbReference>
<evidence type="ECO:0000256" key="4">
    <source>
        <dbReference type="ARBA" id="ARBA00022603"/>
    </source>
</evidence>
<keyword evidence="6" id="KW-0949">S-adenosyl-L-methionine</keyword>
<dbReference type="GO" id="GO:0090486">
    <property type="term" value="F:small RNA 2'-O-methyltransferase activity"/>
    <property type="evidence" value="ECO:0007669"/>
    <property type="project" value="UniProtKB-EC"/>
</dbReference>
<keyword evidence="4" id="KW-0489">Methyltransferase</keyword>
<dbReference type="InterPro" id="IPR024026">
    <property type="entry name" value="3'-RNA_MeTfrase_Hen1_bac"/>
</dbReference>
<protein>
    <recommendedName>
        <fullName evidence="3">Small RNA 2'-O-methyltransferase</fullName>
        <ecNumber evidence="11">2.1.1.386</ecNumber>
    </recommendedName>
</protein>
<dbReference type="GO" id="GO:0003723">
    <property type="term" value="F:RNA binding"/>
    <property type="evidence" value="ECO:0007669"/>
    <property type="project" value="UniProtKB-KW"/>
</dbReference>
<evidence type="ECO:0000256" key="1">
    <source>
        <dbReference type="ARBA" id="ARBA00001946"/>
    </source>
</evidence>
<dbReference type="PANTHER" id="PTHR21404">
    <property type="entry name" value="HEN1"/>
    <property type="match status" value="1"/>
</dbReference>
<proteinExistence type="inferred from homology"/>
<keyword evidence="9" id="KW-0694">RNA-binding</keyword>
<dbReference type="Gene3D" id="3.40.50.150">
    <property type="entry name" value="Vaccinia Virus protein VP39"/>
    <property type="match status" value="1"/>
</dbReference>
<keyword evidence="7" id="KW-0479">Metal-binding</keyword>
<evidence type="ECO:0000313" key="14">
    <source>
        <dbReference type="EMBL" id="MBD1371831.1"/>
    </source>
</evidence>
<dbReference type="GO" id="GO:0031047">
    <property type="term" value="P:regulatory ncRNA-mediated gene silencing"/>
    <property type="evidence" value="ECO:0007669"/>
    <property type="project" value="UniProtKB-KW"/>
</dbReference>
<keyword evidence="8" id="KW-0460">Magnesium</keyword>
<dbReference type="Gene3D" id="3.30.1610.20">
    <property type="entry name" value="Hen1, N-terminal domain"/>
    <property type="match status" value="1"/>
</dbReference>
<evidence type="ECO:0000256" key="7">
    <source>
        <dbReference type="ARBA" id="ARBA00022723"/>
    </source>
</evidence>
<dbReference type="InterPro" id="IPR038546">
    <property type="entry name" value="Hen1_N_sf"/>
</dbReference>
<dbReference type="RefSeq" id="WP_191141721.1">
    <property type="nucleotide sequence ID" value="NZ_JACXAH010000005.1"/>
</dbReference>
<evidence type="ECO:0000313" key="15">
    <source>
        <dbReference type="Proteomes" id="UP000661691"/>
    </source>
</evidence>
<evidence type="ECO:0000256" key="8">
    <source>
        <dbReference type="ARBA" id="ARBA00022842"/>
    </source>
</evidence>
<dbReference type="Pfam" id="PF12623">
    <property type="entry name" value="Hen1_L"/>
    <property type="match status" value="1"/>
</dbReference>
<dbReference type="InterPro" id="IPR026610">
    <property type="entry name" value="Hen1"/>
</dbReference>
<name>A0A926N6B0_9BACL</name>
<evidence type="ECO:0000256" key="5">
    <source>
        <dbReference type="ARBA" id="ARBA00022679"/>
    </source>
</evidence>
<gene>
    <name evidence="14" type="ORF">IC620_05595</name>
</gene>
<reference evidence="14" key="1">
    <citation type="submission" date="2020-09" db="EMBL/GenBank/DDBJ databases">
        <title>A novel bacterium of genus Hazenella, isolated from South China Sea.</title>
        <authorList>
            <person name="Huang H."/>
            <person name="Mo K."/>
            <person name="Hu Y."/>
        </authorList>
    </citation>
    <scope>NUCLEOTIDE SEQUENCE</scope>
    <source>
        <strain evidence="14">IB182357</strain>
    </source>
</reference>
<dbReference type="InterPro" id="IPR029063">
    <property type="entry name" value="SAM-dependent_MTases_sf"/>
</dbReference>
<dbReference type="GO" id="GO:0001510">
    <property type="term" value="P:RNA methylation"/>
    <property type="evidence" value="ECO:0007669"/>
    <property type="project" value="InterPro"/>
</dbReference>
<keyword evidence="15" id="KW-1185">Reference proteome</keyword>
<dbReference type="Proteomes" id="UP000661691">
    <property type="component" value="Unassembled WGS sequence"/>
</dbReference>
<dbReference type="SUPFAM" id="SSF53335">
    <property type="entry name" value="S-adenosyl-L-methionine-dependent methyltransferases"/>
    <property type="match status" value="1"/>
</dbReference>
<accession>A0A926N6B0</accession>
<keyword evidence="10" id="KW-0943">RNA-mediated gene silencing</keyword>
<evidence type="ECO:0000256" key="6">
    <source>
        <dbReference type="ARBA" id="ARBA00022691"/>
    </source>
</evidence>
<dbReference type="InterPro" id="IPR024740">
    <property type="entry name" value="Hen1_N"/>
</dbReference>
<evidence type="ECO:0000256" key="9">
    <source>
        <dbReference type="ARBA" id="ARBA00022884"/>
    </source>
</evidence>
<evidence type="ECO:0000259" key="13">
    <source>
        <dbReference type="Pfam" id="PF12623"/>
    </source>
</evidence>
<comment type="caution">
    <text evidence="14">The sequence shown here is derived from an EMBL/GenBank/DDBJ whole genome shotgun (WGS) entry which is preliminary data.</text>
</comment>
<comment type="cofactor">
    <cofactor evidence="1">
        <name>Mg(2+)</name>
        <dbReference type="ChEBI" id="CHEBI:18420"/>
    </cofactor>
</comment>
<organism evidence="14 15">
    <name type="scientific">Polycladospora coralii</name>
    <dbReference type="NCBI Taxonomy" id="2771432"/>
    <lineage>
        <taxon>Bacteria</taxon>
        <taxon>Bacillati</taxon>
        <taxon>Bacillota</taxon>
        <taxon>Bacilli</taxon>
        <taxon>Bacillales</taxon>
        <taxon>Thermoactinomycetaceae</taxon>
        <taxon>Polycladospora</taxon>
    </lineage>
</organism>
<dbReference type="GO" id="GO:0046872">
    <property type="term" value="F:metal ion binding"/>
    <property type="evidence" value="ECO:0007669"/>
    <property type="project" value="UniProtKB-KW"/>
</dbReference>
<dbReference type="EC" id="2.1.1.386" evidence="11"/>
<comment type="catalytic activity">
    <reaction evidence="12">
        <text>small RNA 3'-end nucleotide + S-adenosyl-L-methionine = small RNA 3'-end 2'-O-methylnucleotide + S-adenosyl-L-homocysteine + H(+)</text>
        <dbReference type="Rhea" id="RHEA:37887"/>
        <dbReference type="Rhea" id="RHEA-COMP:10415"/>
        <dbReference type="Rhea" id="RHEA-COMP:10416"/>
        <dbReference type="ChEBI" id="CHEBI:15378"/>
        <dbReference type="ChEBI" id="CHEBI:57856"/>
        <dbReference type="ChEBI" id="CHEBI:59789"/>
        <dbReference type="ChEBI" id="CHEBI:74896"/>
        <dbReference type="ChEBI" id="CHEBI:74898"/>
        <dbReference type="EC" id="2.1.1.386"/>
    </reaction>
</comment>
<dbReference type="EMBL" id="JACXAH010000005">
    <property type="protein sequence ID" value="MBD1371831.1"/>
    <property type="molecule type" value="Genomic_DNA"/>
</dbReference>
<dbReference type="PANTHER" id="PTHR21404:SF3">
    <property type="entry name" value="SMALL RNA 2'-O-METHYLTRANSFERASE"/>
    <property type="match status" value="1"/>
</dbReference>
<evidence type="ECO:0000256" key="2">
    <source>
        <dbReference type="ARBA" id="ARBA00009026"/>
    </source>
</evidence>
<comment type="similarity">
    <text evidence="2">Belongs to the methyltransferase superfamily. HEN1 family.</text>
</comment>
<sequence length="456" mass="52838">MQLSITARGKNANVLSHLLAKNPQNKYDRTHKGARVRLVYTTFTEEEVSLCLFAEPDSIDMVQNQKNLSDITQYMNDRQFVVSSLFCSYIRSALSTALNGKPKPEWASYVAQPFQMEATFGPVATDLPDTALKQLFEPLGYQVIIQREAVSYTFTAKQKSSVRFVTISGQVPLQLLLRHIFTLIPVLDHNKHYFIDQKEIEKLRRYGEGWLDDHPLRDLIIKRTLHFSKLIREMGLTKSSKESEEKEEGQVPLNQLRYETIVHTVKSLPFHRTIVDYGAGEGKLSERLAYIEGAKEILAVEPSVHAQTLAQNRFERLRDCKNIHAQPEMVWGSLFYYDERLKGKDIMILCEVIEHLDEMRLERVFATIMGEYQPQALIVTTPNAEYNARYQLFDSYRHPDHRFEWTRAEFLNWCHQLTSCYHYEVVTTGMGENDEKYGEPTQMAVFTRRKGGEKHG</sequence>
<evidence type="ECO:0000256" key="11">
    <source>
        <dbReference type="ARBA" id="ARBA00035025"/>
    </source>
</evidence>
<keyword evidence="5" id="KW-0808">Transferase</keyword>
<evidence type="ECO:0000256" key="12">
    <source>
        <dbReference type="ARBA" id="ARBA00048418"/>
    </source>
</evidence>
<feature type="domain" description="Hen1 N-terminal" evidence="13">
    <location>
        <begin position="1"/>
        <end position="234"/>
    </location>
</feature>
<evidence type="ECO:0000256" key="10">
    <source>
        <dbReference type="ARBA" id="ARBA00023158"/>
    </source>
</evidence>
<evidence type="ECO:0000256" key="3">
    <source>
        <dbReference type="ARBA" id="ARBA00021330"/>
    </source>
</evidence>
<dbReference type="AlphaFoldDB" id="A0A926N6B0"/>